<dbReference type="Pfam" id="PF10022">
    <property type="entry name" value="DUF2264"/>
    <property type="match status" value="1"/>
</dbReference>
<dbReference type="PIRSF" id="PIRSF014753">
    <property type="entry name" value="UCP014753"/>
    <property type="match status" value="1"/>
</dbReference>
<dbReference type="PANTHER" id="PTHR35339">
    <property type="entry name" value="LINALOOL DEHYDRATASE_ISOMERASE DOMAIN-CONTAINING PROTEIN"/>
    <property type="match status" value="1"/>
</dbReference>
<evidence type="ECO:0008006" key="6">
    <source>
        <dbReference type="Google" id="ProtNLM"/>
    </source>
</evidence>
<dbReference type="InterPro" id="IPR016624">
    <property type="entry name" value="UCP014753"/>
</dbReference>
<organism evidence="4 5">
    <name type="scientific">Emericella nidulans (strain FGSC A4 / ATCC 38163 / CBS 112.46 / NRRL 194 / M139)</name>
    <name type="common">Aspergillus nidulans</name>
    <dbReference type="NCBI Taxonomy" id="227321"/>
    <lineage>
        <taxon>Eukaryota</taxon>
        <taxon>Fungi</taxon>
        <taxon>Dikarya</taxon>
        <taxon>Ascomycota</taxon>
        <taxon>Pezizomycotina</taxon>
        <taxon>Eurotiomycetes</taxon>
        <taxon>Eurotiomycetidae</taxon>
        <taxon>Eurotiales</taxon>
        <taxon>Aspergillaceae</taxon>
        <taxon>Aspergillus</taxon>
        <taxon>Aspergillus subgen. Nidulantes</taxon>
    </lineage>
</organism>
<dbReference type="HOGENOM" id="CLU_028269_1_0_1"/>
<evidence type="ECO:0000256" key="1">
    <source>
        <dbReference type="SAM" id="MobiDB-lite"/>
    </source>
</evidence>
<name>Q5B638_EMENI</name>
<dbReference type="OMA" id="WAVKWKC"/>
<evidence type="ECO:0000259" key="2">
    <source>
        <dbReference type="Pfam" id="PF10022"/>
    </source>
</evidence>
<dbReference type="OrthoDB" id="5150166at2759"/>
<feature type="region of interest" description="Disordered" evidence="1">
    <location>
        <begin position="621"/>
        <end position="646"/>
    </location>
</feature>
<accession>C8V5V3</accession>
<dbReference type="GeneID" id="2873415"/>
<keyword evidence="5" id="KW-1185">Reference proteome</keyword>
<dbReference type="Pfam" id="PF20938">
    <property type="entry name" value="DUF2264_C"/>
    <property type="match status" value="1"/>
</dbReference>
<reference evidence="5" key="1">
    <citation type="journal article" date="2005" name="Nature">
        <title>Sequencing of Aspergillus nidulans and comparative analysis with A. fumigatus and A. oryzae.</title>
        <authorList>
            <person name="Galagan J.E."/>
            <person name="Calvo S.E."/>
            <person name="Cuomo C."/>
            <person name="Ma L.J."/>
            <person name="Wortman J.R."/>
            <person name="Batzoglou S."/>
            <person name="Lee S.I."/>
            <person name="Basturkmen M."/>
            <person name="Spevak C.C."/>
            <person name="Clutterbuck J."/>
            <person name="Kapitonov V."/>
            <person name="Jurka J."/>
            <person name="Scazzocchio C."/>
            <person name="Farman M."/>
            <person name="Butler J."/>
            <person name="Purcell S."/>
            <person name="Harris S."/>
            <person name="Braus G.H."/>
            <person name="Draht O."/>
            <person name="Busch S."/>
            <person name="D'Enfert C."/>
            <person name="Bouchier C."/>
            <person name="Goldman G.H."/>
            <person name="Bell-Pedersen D."/>
            <person name="Griffiths-Jones S."/>
            <person name="Doonan J.H."/>
            <person name="Yu J."/>
            <person name="Vienken K."/>
            <person name="Pain A."/>
            <person name="Freitag M."/>
            <person name="Selker E.U."/>
            <person name="Archer D.B."/>
            <person name="Penalva M.A."/>
            <person name="Oakley B.R."/>
            <person name="Momany M."/>
            <person name="Tanaka T."/>
            <person name="Kumagai T."/>
            <person name="Asai K."/>
            <person name="Machida M."/>
            <person name="Nierman W.C."/>
            <person name="Denning D.W."/>
            <person name="Caddick M."/>
            <person name="Hynes M."/>
            <person name="Paoletti M."/>
            <person name="Fischer R."/>
            <person name="Miller B."/>
            <person name="Dyer P."/>
            <person name="Sachs M.S."/>
            <person name="Osmani S.A."/>
            <person name="Birren B.W."/>
        </authorList>
    </citation>
    <scope>NUCLEOTIDE SEQUENCE [LARGE SCALE GENOMIC DNA]</scope>
    <source>
        <strain evidence="5">FGSC A4 / ATCC 38163 / CBS 112.46 / NRRL 194 / M139</strain>
    </source>
</reference>
<dbReference type="InterPro" id="IPR049237">
    <property type="entry name" value="DUF2264_C"/>
</dbReference>
<accession>Q5B638</accession>
<reference evidence="5" key="2">
    <citation type="journal article" date="2009" name="Fungal Genet. Biol.">
        <title>The 2008 update of the Aspergillus nidulans genome annotation: a community effort.</title>
        <authorList>
            <person name="Wortman J.R."/>
            <person name="Gilsenan J.M."/>
            <person name="Joardar V."/>
            <person name="Deegan J."/>
            <person name="Clutterbuck J."/>
            <person name="Andersen M.R."/>
            <person name="Archer D."/>
            <person name="Bencina M."/>
            <person name="Braus G."/>
            <person name="Coutinho P."/>
            <person name="von Dohren H."/>
            <person name="Doonan J."/>
            <person name="Driessen A.J."/>
            <person name="Durek P."/>
            <person name="Espeso E."/>
            <person name="Fekete E."/>
            <person name="Flipphi M."/>
            <person name="Estrada C.G."/>
            <person name="Geysens S."/>
            <person name="Goldman G."/>
            <person name="de Groot P.W."/>
            <person name="Hansen K."/>
            <person name="Harris S.D."/>
            <person name="Heinekamp T."/>
            <person name="Helmstaedt K."/>
            <person name="Henrissat B."/>
            <person name="Hofmann G."/>
            <person name="Homan T."/>
            <person name="Horio T."/>
            <person name="Horiuchi H."/>
            <person name="James S."/>
            <person name="Jones M."/>
            <person name="Karaffa L."/>
            <person name="Karanyi Z."/>
            <person name="Kato M."/>
            <person name="Keller N."/>
            <person name="Kelly D.E."/>
            <person name="Kiel J.A."/>
            <person name="Kim J.M."/>
            <person name="van der Klei I.J."/>
            <person name="Klis F.M."/>
            <person name="Kovalchuk A."/>
            <person name="Krasevec N."/>
            <person name="Kubicek C.P."/>
            <person name="Liu B."/>
            <person name="Maccabe A."/>
            <person name="Meyer V."/>
            <person name="Mirabito P."/>
            <person name="Miskei M."/>
            <person name="Mos M."/>
            <person name="Mullins J."/>
            <person name="Nelson D.R."/>
            <person name="Nielsen J."/>
            <person name="Oakley B.R."/>
            <person name="Osmani S.A."/>
            <person name="Pakula T."/>
            <person name="Paszewski A."/>
            <person name="Paulsen I."/>
            <person name="Pilsyk S."/>
            <person name="Pocsi I."/>
            <person name="Punt P.J."/>
            <person name="Ram A.F."/>
            <person name="Ren Q."/>
            <person name="Robellet X."/>
            <person name="Robson G."/>
            <person name="Seiboth B."/>
            <person name="van Solingen P."/>
            <person name="Specht T."/>
            <person name="Sun J."/>
            <person name="Taheri-Talesh N."/>
            <person name="Takeshita N."/>
            <person name="Ussery D."/>
            <person name="vanKuyk P.A."/>
            <person name="Visser H."/>
            <person name="van de Vondervoort P.J."/>
            <person name="de Vries R.P."/>
            <person name="Walton J."/>
            <person name="Xiang X."/>
            <person name="Xiong Y."/>
            <person name="Zeng A.P."/>
            <person name="Brandt B.W."/>
            <person name="Cornell M.J."/>
            <person name="van den Hondel C.A."/>
            <person name="Visser J."/>
            <person name="Oliver S.G."/>
            <person name="Turner G."/>
        </authorList>
    </citation>
    <scope>GENOME REANNOTATION</scope>
    <source>
        <strain evidence="5">FGSC A4 / ATCC 38163 / CBS 112.46 / NRRL 194 / M139</strain>
    </source>
</reference>
<dbReference type="EMBL" id="BN001302">
    <property type="protein sequence ID" value="CBF74934.1"/>
    <property type="molecule type" value="Genomic_DNA"/>
</dbReference>
<dbReference type="InParanoid" id="Q5B638"/>
<dbReference type="RefSeq" id="XP_661596.1">
    <property type="nucleotide sequence ID" value="XM_656504.1"/>
</dbReference>
<dbReference type="PANTHER" id="PTHR35339:SF2">
    <property type="entry name" value="DUF2264 DOMAIN-CONTAINING PROTEIN-RELATED"/>
    <property type="match status" value="1"/>
</dbReference>
<protein>
    <recommendedName>
        <fullName evidence="6">DUF2264 domain-containing protein</fullName>
    </recommendedName>
</protein>
<dbReference type="AlphaFoldDB" id="Q5B638"/>
<dbReference type="KEGG" id="ani:ANIA_03992"/>
<evidence type="ECO:0000313" key="5">
    <source>
        <dbReference type="Proteomes" id="UP000000560"/>
    </source>
</evidence>
<sequence length="735" mass="81730">MPPLAGFSDNPLRSRTDLIRAAIALVQPLHTHFSPRNAFIRLPVATGTHFDERAAQLEGYARPLWVVSTLLHAVRAEPNHPDAEAIRTVCRPWIQGIQTGTDPEHPEYWGEIGDGDQRMVEAEVIAVAVLFAPEDFYHSQPARVRENIMAWLRGINGKEMPVNNWRWFRVFANLALIIVRGVPYAELKDAIDSDFAVLDSFYLGDGWSGDGPWLTSEQETELEQEYRRTRRRDKIGPGRQVDYYSGSFAIQFSQLLYAKFAAGIDPARAEGYRQQAREFGRDFWRYFDRDGAAIPFGRSLTYRFACAGFFAALAIAQVPDMPAPLDSPGAVKGFLLRHLRWWAAHSDNIFYPEGTMNIGYLYPNMYMAEDYNSPQSVYWSLKSLIPLALADGHSFWTSPESAYPVSDDSVKLIPQPTQILCDHVHGAHHFLLNAGQFVAWPMKASQAKYCKFAYSSSFGFSVPTGSLIQQIVPDNALFLSRDGIETWAGKWKTSEARSGTAIVDEETVPVAHVEWRPWGDGQVVVTTCLIPPTARWPNWHTRVHRIQVKGKTSLESLHLVEGGFAIGRVPAEKKKVLPVFTDGDIESASIGSEGVYVTQSSALVISQAGASGIVSEAVRQRSGESSWSSSGPVASVDHEAMKPDSNTNLLSQRTLVPVAKLELLDVEPGEEIELVTRVFAIAAESFRAQQADSAADRKGGGSVQRRMRESWLDVPKVQLREVSGERSRDAIALDV</sequence>
<feature type="domain" description="DUF2264" evidence="3">
    <location>
        <begin position="410"/>
        <end position="690"/>
    </location>
</feature>
<feature type="domain" description="DUF2264" evidence="2">
    <location>
        <begin position="14"/>
        <end position="402"/>
    </location>
</feature>
<dbReference type="InterPro" id="IPR049349">
    <property type="entry name" value="DUF2264_N"/>
</dbReference>
<dbReference type="eggNOG" id="ENOG502R0FV">
    <property type="taxonomic scope" value="Eukaryota"/>
</dbReference>
<dbReference type="Proteomes" id="UP000000560">
    <property type="component" value="Chromosome II"/>
</dbReference>
<evidence type="ECO:0000259" key="3">
    <source>
        <dbReference type="Pfam" id="PF20938"/>
    </source>
</evidence>
<evidence type="ECO:0000313" key="4">
    <source>
        <dbReference type="EMBL" id="CBF74934.1"/>
    </source>
</evidence>
<proteinExistence type="predicted"/>
<gene>
    <name evidence="4" type="ORF">ANIA_03992</name>
</gene>